<proteinExistence type="predicted"/>
<organism evidence="2 3">
    <name type="scientific">Corynebacterium urealyticum</name>
    <dbReference type="NCBI Taxonomy" id="43771"/>
    <lineage>
        <taxon>Bacteria</taxon>
        <taxon>Bacillati</taxon>
        <taxon>Actinomycetota</taxon>
        <taxon>Actinomycetes</taxon>
        <taxon>Mycobacteriales</taxon>
        <taxon>Corynebacteriaceae</taxon>
        <taxon>Corynebacterium</taxon>
    </lineage>
</organism>
<gene>
    <name evidence="2" type="ORF">DI609_02765</name>
</gene>
<comment type="caution">
    <text evidence="2">The sequence shown here is derived from an EMBL/GenBank/DDBJ whole genome shotgun (WGS) entry which is preliminary data.</text>
</comment>
<name>A0A2W5B973_9CORY</name>
<evidence type="ECO:0000313" key="3">
    <source>
        <dbReference type="Proteomes" id="UP000249451"/>
    </source>
</evidence>
<feature type="domain" description="DUF5926" evidence="1">
    <location>
        <begin position="81"/>
        <end position="348"/>
    </location>
</feature>
<evidence type="ECO:0000259" key="1">
    <source>
        <dbReference type="Pfam" id="PF19348"/>
    </source>
</evidence>
<dbReference type="InterPro" id="IPR045970">
    <property type="entry name" value="DUF5926"/>
</dbReference>
<dbReference type="Proteomes" id="UP000249451">
    <property type="component" value="Unassembled WGS sequence"/>
</dbReference>
<evidence type="ECO:0000313" key="2">
    <source>
        <dbReference type="EMBL" id="PZP02204.1"/>
    </source>
</evidence>
<dbReference type="Pfam" id="PF19348">
    <property type="entry name" value="DUF5926"/>
    <property type="match status" value="1"/>
</dbReference>
<accession>A0A2W5B973</accession>
<reference evidence="2 3" key="1">
    <citation type="submission" date="2017-11" db="EMBL/GenBank/DDBJ databases">
        <title>Infants hospitalized years apart are colonized by the same room-sourced microbial strains.</title>
        <authorList>
            <person name="Brooks B."/>
            <person name="Olm M.R."/>
            <person name="Firek B.A."/>
            <person name="Baker R."/>
            <person name="Thomas B.C."/>
            <person name="Morowitz M.J."/>
            <person name="Banfield J.F."/>
        </authorList>
    </citation>
    <scope>NUCLEOTIDE SEQUENCE [LARGE SCALE GENOMIC DNA]</scope>
    <source>
        <strain evidence="2">S2_012_000_R3_87</strain>
    </source>
</reference>
<protein>
    <submittedName>
        <fullName evidence="2">Preprotein translocase subunit SecA</fullName>
    </submittedName>
</protein>
<dbReference type="AlphaFoldDB" id="A0A2W5B973"/>
<sequence>MGGDKLPRGGCGLAAKFGRWRGGPGLVLRWGGGLSAGQVRISSVAKKNKKNQDLPEGMSRRQAKLAARAAERAKLQRDARPYAGFAMESDLIALQEFVPSARVKVEVEGIDFPVSLVTVLPGAVAAMRRAAEDGGEGFVALQTQRPGDNPNRDLAYALNWIKTAEPGAALEVGVADGNEPELTDLLDPKADEEIVVEQDFNWWLTEEHQDNPQVAATLRRANDSVLPSEKVRADIKGAAWWIDPGERAHIRWVRPEDENELLNALARVHAAGELNLGEGSKFAGVFRTHGVMVPVWDLDNSWEPQAWQKGLEALDKKIAEALANDSGRFTPEEQKAKQTIVSREVTIR</sequence>
<dbReference type="EMBL" id="QFNY01000042">
    <property type="protein sequence ID" value="PZP02204.1"/>
    <property type="molecule type" value="Genomic_DNA"/>
</dbReference>